<protein>
    <recommendedName>
        <fullName evidence="10">Autophagy-related protein 3</fullName>
    </recommendedName>
</protein>
<evidence type="ECO:0000256" key="8">
    <source>
        <dbReference type="SAM" id="MobiDB-lite"/>
    </source>
</evidence>
<dbReference type="AlphaFoldDB" id="A0A7R9ZK15"/>
<evidence type="ECO:0000256" key="6">
    <source>
        <dbReference type="ARBA" id="ARBA00022927"/>
    </source>
</evidence>
<evidence type="ECO:0008006" key="10">
    <source>
        <dbReference type="Google" id="ProtNLM"/>
    </source>
</evidence>
<comment type="similarity">
    <text evidence="2">Belongs to the ATG3 family.</text>
</comment>
<dbReference type="GO" id="GO:0015031">
    <property type="term" value="P:protein transport"/>
    <property type="evidence" value="ECO:0007669"/>
    <property type="project" value="UniProtKB-KW"/>
</dbReference>
<accession>A0A7R9ZK15</accession>
<dbReference type="PANTHER" id="PTHR12866">
    <property type="entry name" value="UBIQUITIN-LIKE-CONJUGATING ENZYME ATG3"/>
    <property type="match status" value="1"/>
</dbReference>
<dbReference type="GO" id="GO:0019776">
    <property type="term" value="F:Atg8-family ligase activity"/>
    <property type="evidence" value="ECO:0007669"/>
    <property type="project" value="TreeGrafter"/>
</dbReference>
<evidence type="ECO:0000256" key="1">
    <source>
        <dbReference type="ARBA" id="ARBA00004496"/>
    </source>
</evidence>
<evidence type="ECO:0000256" key="4">
    <source>
        <dbReference type="ARBA" id="ARBA00022490"/>
    </source>
</evidence>
<reference evidence="9" key="1">
    <citation type="submission" date="2021-01" db="EMBL/GenBank/DDBJ databases">
        <authorList>
            <person name="Corre E."/>
            <person name="Pelletier E."/>
            <person name="Niang G."/>
            <person name="Scheremetjew M."/>
            <person name="Finn R."/>
            <person name="Kale V."/>
            <person name="Holt S."/>
            <person name="Cochrane G."/>
            <person name="Meng A."/>
            <person name="Brown T."/>
            <person name="Cohen L."/>
        </authorList>
    </citation>
    <scope>NUCLEOTIDE SEQUENCE</scope>
    <source>
        <strain evidence="9">CCMP3328</strain>
    </source>
</reference>
<evidence type="ECO:0000256" key="5">
    <source>
        <dbReference type="ARBA" id="ARBA00022786"/>
    </source>
</evidence>
<feature type="compositionally biased region" description="Low complexity" evidence="8">
    <location>
        <begin position="149"/>
        <end position="161"/>
    </location>
</feature>
<keyword evidence="6" id="KW-0653">Protein transport</keyword>
<keyword evidence="7" id="KW-0072">Autophagy</keyword>
<keyword evidence="4" id="KW-0963">Cytoplasm</keyword>
<evidence type="ECO:0000256" key="3">
    <source>
        <dbReference type="ARBA" id="ARBA00022448"/>
    </source>
</evidence>
<comment type="subcellular location">
    <subcellularLocation>
        <location evidence="1">Cytoplasm</location>
    </subcellularLocation>
</comment>
<dbReference type="GO" id="GO:0005829">
    <property type="term" value="C:cytosol"/>
    <property type="evidence" value="ECO:0007669"/>
    <property type="project" value="TreeGrafter"/>
</dbReference>
<dbReference type="GO" id="GO:0044804">
    <property type="term" value="P:nucleophagy"/>
    <property type="evidence" value="ECO:0007669"/>
    <property type="project" value="TreeGrafter"/>
</dbReference>
<keyword evidence="5" id="KW-0833">Ubl conjugation pathway</keyword>
<dbReference type="GO" id="GO:0061723">
    <property type="term" value="P:glycophagy"/>
    <property type="evidence" value="ECO:0007669"/>
    <property type="project" value="TreeGrafter"/>
</dbReference>
<dbReference type="GO" id="GO:0000045">
    <property type="term" value="P:autophagosome assembly"/>
    <property type="evidence" value="ECO:0007669"/>
    <property type="project" value="TreeGrafter"/>
</dbReference>
<dbReference type="PANTHER" id="PTHR12866:SF2">
    <property type="entry name" value="UBIQUITIN-LIKE-CONJUGATING ENZYME ATG3"/>
    <property type="match status" value="1"/>
</dbReference>
<gene>
    <name evidence="9" type="ORF">CAUS1442_LOCUS1627</name>
</gene>
<organism evidence="9">
    <name type="scientific">Craspedostauros australis</name>
    <dbReference type="NCBI Taxonomy" id="1486917"/>
    <lineage>
        <taxon>Eukaryota</taxon>
        <taxon>Sar</taxon>
        <taxon>Stramenopiles</taxon>
        <taxon>Ochrophyta</taxon>
        <taxon>Bacillariophyta</taxon>
        <taxon>Bacillariophyceae</taxon>
        <taxon>Bacillariophycidae</taxon>
        <taxon>Naviculales</taxon>
        <taxon>Naviculaceae</taxon>
        <taxon>Craspedostauros</taxon>
    </lineage>
</organism>
<evidence type="ECO:0000256" key="2">
    <source>
        <dbReference type="ARBA" id="ARBA00007683"/>
    </source>
</evidence>
<dbReference type="Pfam" id="PF03987">
    <property type="entry name" value="Autophagy_act_C"/>
    <property type="match status" value="1"/>
</dbReference>
<name>A0A7R9ZK15_9STRA</name>
<sequence>MSTIGYLRDLREWASPTLKNSAFLNKGQLTPEEFVQAGDELVFRCPTWSWESGDPAKLKPHLPPNKQYLITRSVPCQQRVASMETGMEMLSTGDDDADVGDWLISNVIRNDAAADAKNTSSNDDGNDHDSIEDDFDLVDADGEIMEKPAATTPTSAAATAGDAKDDDDDDEFADMEDYFQDDTLIQDDAAASSSPQDDTNQLLVKVRTYDLSITYDKYYNTPRVWMVGKSTQGQPLTGQQMMEDVISDYANRTVTIENHPHVSGPHASIHPCKHGAVMKAIVRNLVSKDTIQGEGEEEKLPTVEMYLFIFLKFVSSMIPTINYDFTMDVTADTSK</sequence>
<dbReference type="GO" id="GO:0000407">
    <property type="term" value="C:phagophore assembly site"/>
    <property type="evidence" value="ECO:0007669"/>
    <property type="project" value="TreeGrafter"/>
</dbReference>
<keyword evidence="3" id="KW-0813">Transport</keyword>
<feature type="region of interest" description="Disordered" evidence="8">
    <location>
        <begin position="146"/>
        <end position="172"/>
    </location>
</feature>
<dbReference type="EMBL" id="HBEF01002625">
    <property type="protein sequence ID" value="CAD8329529.1"/>
    <property type="molecule type" value="Transcribed_RNA"/>
</dbReference>
<dbReference type="GO" id="GO:0000422">
    <property type="term" value="P:autophagy of mitochondrion"/>
    <property type="evidence" value="ECO:0007669"/>
    <property type="project" value="TreeGrafter"/>
</dbReference>
<dbReference type="InterPro" id="IPR007135">
    <property type="entry name" value="Atg3/Atg10"/>
</dbReference>
<proteinExistence type="inferred from homology"/>
<evidence type="ECO:0000256" key="7">
    <source>
        <dbReference type="ARBA" id="ARBA00023006"/>
    </source>
</evidence>
<evidence type="ECO:0000313" key="9">
    <source>
        <dbReference type="EMBL" id="CAD8329529.1"/>
    </source>
</evidence>